<feature type="transmembrane region" description="Helical" evidence="10">
    <location>
        <begin position="378"/>
        <end position="399"/>
    </location>
</feature>
<feature type="transmembrane region" description="Helical" evidence="10">
    <location>
        <begin position="68"/>
        <end position="86"/>
    </location>
</feature>
<keyword evidence="3 9" id="KW-1003">Cell membrane</keyword>
<evidence type="ECO:0000256" key="10">
    <source>
        <dbReference type="SAM" id="Phobius"/>
    </source>
</evidence>
<dbReference type="InterPro" id="IPR051085">
    <property type="entry name" value="MB_O-acyltransferase"/>
</dbReference>
<evidence type="ECO:0000313" key="11">
    <source>
        <dbReference type="EMBL" id="OWP74483.1"/>
    </source>
</evidence>
<dbReference type="InterPro" id="IPR028362">
    <property type="entry name" value="AlgI"/>
</dbReference>
<evidence type="ECO:0000256" key="2">
    <source>
        <dbReference type="ARBA" id="ARBA00010323"/>
    </source>
</evidence>
<dbReference type="AlphaFoldDB" id="A0A246G7J4"/>
<feature type="transmembrane region" description="Helical" evidence="10">
    <location>
        <begin position="348"/>
        <end position="366"/>
    </location>
</feature>
<dbReference type="PIRSF" id="PIRSF016636">
    <property type="entry name" value="AlgI_DltB"/>
    <property type="match status" value="1"/>
</dbReference>
<feature type="transmembrane region" description="Helical" evidence="10">
    <location>
        <begin position="20"/>
        <end position="41"/>
    </location>
</feature>
<comment type="similarity">
    <text evidence="2 9">Belongs to the membrane-bound acyltransferase family.</text>
</comment>
<dbReference type="OrthoDB" id="9805788at2"/>
<gene>
    <name evidence="11" type="ORF">BWK62_14270</name>
</gene>
<evidence type="ECO:0000256" key="6">
    <source>
        <dbReference type="ARBA" id="ARBA00022989"/>
    </source>
</evidence>
<dbReference type="Pfam" id="PF03062">
    <property type="entry name" value="MBOAT"/>
    <property type="match status" value="1"/>
</dbReference>
<dbReference type="GO" id="GO:0005886">
    <property type="term" value="C:plasma membrane"/>
    <property type="evidence" value="ECO:0007669"/>
    <property type="project" value="UniProtKB-SubCell"/>
</dbReference>
<dbReference type="EMBL" id="MTCY01000069">
    <property type="protein sequence ID" value="OWP74483.1"/>
    <property type="molecule type" value="Genomic_DNA"/>
</dbReference>
<sequence>MLTFDFNKIIDQLFYDPKNPLLFNSGFFVYFFLVFIICYYILRKNYLGRAYILSFFSLYFFYKASGNFVFLVIGSAVVDYLLSIAIYKARSKATLKKLLLIICIIFNLGLLFYFKYTNFFIEIINSLNLTQLDPVHILLPIGISFYTFENISYAVDVYKGEIKPEENIANYILFLSFFPKLVMGPIVRAKDFIPQLKNDYYVSSEDFSKGFYLIVSGLIKKLIISDYITLNLVNYIFDGPHLHNGFECLIALYGYAIVIYCDFSGYSDVAIGISKWLGITIPPNFESPYQSTSLTEFWRKWHISLSSWLRDYLYIAMGGNKKGKLRTNINLFLTMLIGGFWHGASWNFIIWGSLHGFGLIINKFWTKITSKINILPKFVSKLIFGLITFHFVCFCWIFFKAENLETSLTFINQIVNQFSFEGAEEFIINYKQPLLMIVIGYLIHLIPNNWSEKYIKIQTKLPLVFNMIIMILFIFLYSYFKSSEAVMPIYLQF</sequence>
<keyword evidence="8 9" id="KW-0012">Acyltransferase</keyword>
<evidence type="ECO:0000256" key="7">
    <source>
        <dbReference type="ARBA" id="ARBA00023136"/>
    </source>
</evidence>
<dbReference type="GO" id="GO:0016746">
    <property type="term" value="F:acyltransferase activity"/>
    <property type="evidence" value="ECO:0007669"/>
    <property type="project" value="UniProtKB-KW"/>
</dbReference>
<dbReference type="PIRSF" id="PIRSF500217">
    <property type="entry name" value="AlgI"/>
    <property type="match status" value="1"/>
</dbReference>
<comment type="subcellular location">
    <subcellularLocation>
        <location evidence="1">Cell membrane</location>
        <topology evidence="1">Multi-pass membrane protein</topology>
    </subcellularLocation>
</comment>
<reference evidence="11 12" key="1">
    <citation type="journal article" date="2017" name="Infect. Genet. Evol.">
        <title>Comparative genome analysis of fish pathogen Flavobacterium columnare reveals extensive sequence diversity within the species.</title>
        <authorList>
            <person name="Kayansamruaj P."/>
            <person name="Dong H.T."/>
            <person name="Hirono I."/>
            <person name="Kondo H."/>
            <person name="Senapin S."/>
            <person name="Rodkhum C."/>
        </authorList>
    </citation>
    <scope>NUCLEOTIDE SEQUENCE [LARGE SCALE GENOMIC DNA]</scope>
    <source>
        <strain evidence="11 12">1214</strain>
    </source>
</reference>
<evidence type="ECO:0000256" key="4">
    <source>
        <dbReference type="ARBA" id="ARBA00022679"/>
    </source>
</evidence>
<keyword evidence="6 10" id="KW-1133">Transmembrane helix</keyword>
<feature type="transmembrane region" description="Helical" evidence="10">
    <location>
        <begin position="168"/>
        <end position="187"/>
    </location>
</feature>
<feature type="transmembrane region" description="Helical" evidence="10">
    <location>
        <begin position="463"/>
        <end position="480"/>
    </location>
</feature>
<dbReference type="InterPro" id="IPR004299">
    <property type="entry name" value="MBOAT_fam"/>
</dbReference>
<protein>
    <submittedName>
        <fullName evidence="11">Membrane-bound O-acyltransferase family protein</fullName>
    </submittedName>
</protein>
<proteinExistence type="inferred from homology"/>
<feature type="transmembrane region" description="Helical" evidence="10">
    <location>
        <begin position="98"/>
        <end position="116"/>
    </location>
</feature>
<keyword evidence="4 9" id="KW-0808">Transferase</keyword>
<dbReference type="GO" id="GO:0042121">
    <property type="term" value="P:alginic acid biosynthetic process"/>
    <property type="evidence" value="ECO:0007669"/>
    <property type="project" value="InterPro"/>
</dbReference>
<keyword evidence="5 10" id="KW-0812">Transmembrane</keyword>
<evidence type="ECO:0000313" key="12">
    <source>
        <dbReference type="Proteomes" id="UP000198034"/>
    </source>
</evidence>
<evidence type="ECO:0000256" key="9">
    <source>
        <dbReference type="PIRNR" id="PIRNR016636"/>
    </source>
</evidence>
<comment type="caution">
    <text evidence="11">The sequence shown here is derived from an EMBL/GenBank/DDBJ whole genome shotgun (WGS) entry which is preliminary data.</text>
</comment>
<evidence type="ECO:0000256" key="8">
    <source>
        <dbReference type="ARBA" id="ARBA00023315"/>
    </source>
</evidence>
<name>A0A246G7J4_9FLAO</name>
<evidence type="ECO:0000256" key="3">
    <source>
        <dbReference type="ARBA" id="ARBA00022475"/>
    </source>
</evidence>
<organism evidence="11 12">
    <name type="scientific">Flavobacterium columnare</name>
    <dbReference type="NCBI Taxonomy" id="996"/>
    <lineage>
        <taxon>Bacteria</taxon>
        <taxon>Pseudomonadati</taxon>
        <taxon>Bacteroidota</taxon>
        <taxon>Flavobacteriia</taxon>
        <taxon>Flavobacteriales</taxon>
        <taxon>Flavobacteriaceae</taxon>
        <taxon>Flavobacterium</taxon>
    </lineage>
</organism>
<dbReference type="PANTHER" id="PTHR13285:SF23">
    <property type="entry name" value="TEICHOIC ACID D-ALANYLTRANSFERASE"/>
    <property type="match status" value="1"/>
</dbReference>
<accession>A0A246G7J4</accession>
<keyword evidence="7 9" id="KW-0472">Membrane</keyword>
<dbReference type="PANTHER" id="PTHR13285">
    <property type="entry name" value="ACYLTRANSFERASE"/>
    <property type="match status" value="1"/>
</dbReference>
<dbReference type="Proteomes" id="UP000198034">
    <property type="component" value="Unassembled WGS sequence"/>
</dbReference>
<evidence type="ECO:0000256" key="1">
    <source>
        <dbReference type="ARBA" id="ARBA00004651"/>
    </source>
</evidence>
<dbReference type="InterPro" id="IPR024194">
    <property type="entry name" value="Ac/AlaTfrase_AlgI/DltB"/>
</dbReference>
<feature type="transmembrane region" description="Helical" evidence="10">
    <location>
        <begin position="434"/>
        <end position="451"/>
    </location>
</feature>
<evidence type="ECO:0000256" key="5">
    <source>
        <dbReference type="ARBA" id="ARBA00022692"/>
    </source>
</evidence>